<dbReference type="AlphaFoldDB" id="A0A517WZ52"/>
<protein>
    <submittedName>
        <fullName evidence="1">Uncharacterized protein</fullName>
    </submittedName>
</protein>
<reference evidence="1 2" key="1">
    <citation type="submission" date="2019-03" db="EMBL/GenBank/DDBJ databases">
        <title>Deep-cultivation of Planctomycetes and their phenomic and genomic characterization uncovers novel biology.</title>
        <authorList>
            <person name="Wiegand S."/>
            <person name="Jogler M."/>
            <person name="Boedeker C."/>
            <person name="Pinto D."/>
            <person name="Vollmers J."/>
            <person name="Rivas-Marin E."/>
            <person name="Kohn T."/>
            <person name="Peeters S.H."/>
            <person name="Heuer A."/>
            <person name="Rast P."/>
            <person name="Oberbeckmann S."/>
            <person name="Bunk B."/>
            <person name="Jeske O."/>
            <person name="Meyerdierks A."/>
            <person name="Storesund J.E."/>
            <person name="Kallscheuer N."/>
            <person name="Luecker S."/>
            <person name="Lage O.M."/>
            <person name="Pohl T."/>
            <person name="Merkel B.J."/>
            <person name="Hornburger P."/>
            <person name="Mueller R.-W."/>
            <person name="Bruemmer F."/>
            <person name="Labrenz M."/>
            <person name="Spormann A.M."/>
            <person name="Op den Camp H."/>
            <person name="Overmann J."/>
            <person name="Amann R."/>
            <person name="Jetten M.S.M."/>
            <person name="Mascher T."/>
            <person name="Medema M.H."/>
            <person name="Devos D.P."/>
            <person name="Kaster A.-K."/>
            <person name="Ovreas L."/>
            <person name="Rohde M."/>
            <person name="Galperin M.Y."/>
            <person name="Jogler C."/>
        </authorList>
    </citation>
    <scope>NUCLEOTIDE SEQUENCE [LARGE SCALE GENOMIC DNA]</scope>
    <source>
        <strain evidence="1 2">V202</strain>
    </source>
</reference>
<evidence type="ECO:0000313" key="1">
    <source>
        <dbReference type="EMBL" id="QDU10529.1"/>
    </source>
</evidence>
<dbReference type="Proteomes" id="UP000318384">
    <property type="component" value="Chromosome"/>
</dbReference>
<evidence type="ECO:0000313" key="2">
    <source>
        <dbReference type="Proteomes" id="UP000318384"/>
    </source>
</evidence>
<keyword evidence="2" id="KW-1185">Reference proteome</keyword>
<name>A0A517WZ52_9PLAN</name>
<proteinExistence type="predicted"/>
<dbReference type="EMBL" id="CP037422">
    <property type="protein sequence ID" value="QDU10529.1"/>
    <property type="molecule type" value="Genomic_DNA"/>
</dbReference>
<sequence length="61" mass="6815">MNSKQEAFSSVDHQNTIVPAIPMEFHSQERNKEAGKFCPHAGVVSRASPQACFKSRDECFC</sequence>
<organism evidence="1 2">
    <name type="scientific">Gimesia aquarii</name>
    <dbReference type="NCBI Taxonomy" id="2527964"/>
    <lineage>
        <taxon>Bacteria</taxon>
        <taxon>Pseudomonadati</taxon>
        <taxon>Planctomycetota</taxon>
        <taxon>Planctomycetia</taxon>
        <taxon>Planctomycetales</taxon>
        <taxon>Planctomycetaceae</taxon>
        <taxon>Gimesia</taxon>
    </lineage>
</organism>
<gene>
    <name evidence="1" type="ORF">V202x_39410</name>
</gene>
<accession>A0A517WZ52</accession>